<dbReference type="GO" id="GO:0005615">
    <property type="term" value="C:extracellular space"/>
    <property type="evidence" value="ECO:0007669"/>
    <property type="project" value="UniProtKB-KW"/>
</dbReference>
<dbReference type="PANTHER" id="PTHR12015">
    <property type="entry name" value="SMALL INDUCIBLE CYTOKINE A"/>
    <property type="match status" value="1"/>
</dbReference>
<feature type="signal peptide" evidence="2">
    <location>
        <begin position="1"/>
        <end position="23"/>
    </location>
</feature>
<dbReference type="SMART" id="SM00199">
    <property type="entry name" value="SCY"/>
    <property type="match status" value="1"/>
</dbReference>
<evidence type="ECO:0000313" key="4">
    <source>
        <dbReference type="EMBL" id="KAK1163454.1"/>
    </source>
</evidence>
<keyword evidence="1" id="KW-0202">Cytokine</keyword>
<name>A0AAD8D4G7_ACIOX</name>
<dbReference type="GO" id="GO:0008009">
    <property type="term" value="F:chemokine activity"/>
    <property type="evidence" value="ECO:0007669"/>
    <property type="project" value="InterPro"/>
</dbReference>
<evidence type="ECO:0000256" key="2">
    <source>
        <dbReference type="SAM" id="SignalP"/>
    </source>
</evidence>
<dbReference type="SUPFAM" id="SSF54117">
    <property type="entry name" value="Interleukin 8-like chemokines"/>
    <property type="match status" value="1"/>
</dbReference>
<keyword evidence="2" id="KW-0732">Signal</keyword>
<gene>
    <name evidence="4" type="primary">CCL22</name>
    <name evidence="4" type="ORF">AOXY_G16945</name>
</gene>
<dbReference type="Gene3D" id="2.40.50.40">
    <property type="match status" value="1"/>
</dbReference>
<accession>A0AAD8D4G7</accession>
<dbReference type="Proteomes" id="UP001230051">
    <property type="component" value="Unassembled WGS sequence"/>
</dbReference>
<dbReference type="AlphaFoldDB" id="A0AAD8D4G7"/>
<evidence type="ECO:0000259" key="3">
    <source>
        <dbReference type="SMART" id="SM00199"/>
    </source>
</evidence>
<sequence>MISYMTLLLATLMLALCLQTANSQPHSLTLSSCCNNLMKVKLKKAKIERFYHPSGCARKDVVFVTKRGLQFCADPKEDWVKNVIKELSK</sequence>
<protein>
    <submittedName>
        <fullName evidence="4">C-C motif chemokine 22</fullName>
    </submittedName>
</protein>
<dbReference type="InterPro" id="IPR036048">
    <property type="entry name" value="Interleukin_8-like_sf"/>
</dbReference>
<dbReference type="InterPro" id="IPR001811">
    <property type="entry name" value="Chemokine_IL8-like_dom"/>
</dbReference>
<dbReference type="EMBL" id="JAGXEW010000015">
    <property type="protein sequence ID" value="KAK1163454.1"/>
    <property type="molecule type" value="Genomic_DNA"/>
</dbReference>
<comment type="caution">
    <text evidence="4">The sequence shown here is derived from an EMBL/GenBank/DDBJ whole genome shotgun (WGS) entry which is preliminary data.</text>
</comment>
<feature type="domain" description="Chemokine interleukin-8-like" evidence="3">
    <location>
        <begin position="30"/>
        <end position="87"/>
    </location>
</feature>
<dbReference type="Pfam" id="PF00048">
    <property type="entry name" value="IL8"/>
    <property type="match status" value="1"/>
</dbReference>
<dbReference type="InterPro" id="IPR039809">
    <property type="entry name" value="Chemokine_b/g/d"/>
</dbReference>
<reference evidence="4" key="1">
    <citation type="submission" date="2022-02" db="EMBL/GenBank/DDBJ databases">
        <title>Atlantic sturgeon de novo genome assembly.</title>
        <authorList>
            <person name="Stock M."/>
            <person name="Klopp C."/>
            <person name="Guiguen Y."/>
            <person name="Cabau C."/>
            <person name="Parinello H."/>
            <person name="Santidrian Yebra-Pimentel E."/>
            <person name="Kuhl H."/>
            <person name="Dirks R.P."/>
            <person name="Guessner J."/>
            <person name="Wuertz S."/>
            <person name="Du K."/>
            <person name="Schartl M."/>
        </authorList>
    </citation>
    <scope>NUCLEOTIDE SEQUENCE</scope>
    <source>
        <strain evidence="4">STURGEONOMICS-FGT-2020</strain>
        <tissue evidence="4">Whole blood</tissue>
    </source>
</reference>
<evidence type="ECO:0000256" key="1">
    <source>
        <dbReference type="ARBA" id="ARBA00022514"/>
    </source>
</evidence>
<feature type="chain" id="PRO_5042257661" evidence="2">
    <location>
        <begin position="24"/>
        <end position="89"/>
    </location>
</feature>
<dbReference type="GO" id="GO:0006955">
    <property type="term" value="P:immune response"/>
    <property type="evidence" value="ECO:0007669"/>
    <property type="project" value="InterPro"/>
</dbReference>
<organism evidence="4 5">
    <name type="scientific">Acipenser oxyrinchus oxyrinchus</name>
    <dbReference type="NCBI Taxonomy" id="40147"/>
    <lineage>
        <taxon>Eukaryota</taxon>
        <taxon>Metazoa</taxon>
        <taxon>Chordata</taxon>
        <taxon>Craniata</taxon>
        <taxon>Vertebrata</taxon>
        <taxon>Euteleostomi</taxon>
        <taxon>Actinopterygii</taxon>
        <taxon>Chondrostei</taxon>
        <taxon>Acipenseriformes</taxon>
        <taxon>Acipenseridae</taxon>
        <taxon>Acipenser</taxon>
    </lineage>
</organism>
<keyword evidence="5" id="KW-1185">Reference proteome</keyword>
<proteinExistence type="predicted"/>
<evidence type="ECO:0000313" key="5">
    <source>
        <dbReference type="Proteomes" id="UP001230051"/>
    </source>
</evidence>